<comment type="caution">
    <text evidence="2">The sequence shown here is derived from an EMBL/GenBank/DDBJ whole genome shotgun (WGS) entry which is preliminary data.</text>
</comment>
<reference evidence="2" key="1">
    <citation type="submission" date="2020-11" db="EMBL/GenBank/DDBJ databases">
        <authorList>
            <consortium name="DOE Joint Genome Institute"/>
            <person name="Ahrendt S."/>
            <person name="Riley R."/>
            <person name="Andreopoulos W."/>
            <person name="Labutti K."/>
            <person name="Pangilinan J."/>
            <person name="Ruiz-Duenas F.J."/>
            <person name="Barrasa J.M."/>
            <person name="Sanchez-Garcia M."/>
            <person name="Camarero S."/>
            <person name="Miyauchi S."/>
            <person name="Serrano A."/>
            <person name="Linde D."/>
            <person name="Babiker R."/>
            <person name="Drula E."/>
            <person name="Ayuso-Fernandez I."/>
            <person name="Pacheco R."/>
            <person name="Padilla G."/>
            <person name="Ferreira P."/>
            <person name="Barriuso J."/>
            <person name="Kellner H."/>
            <person name="Castanera R."/>
            <person name="Alfaro M."/>
            <person name="Ramirez L."/>
            <person name="Pisabarro A.G."/>
            <person name="Kuo A."/>
            <person name="Tritt A."/>
            <person name="Lipzen A."/>
            <person name="He G."/>
            <person name="Yan M."/>
            <person name="Ng V."/>
            <person name="Cullen D."/>
            <person name="Martin F."/>
            <person name="Rosso M.-N."/>
            <person name="Henrissat B."/>
            <person name="Hibbett D."/>
            <person name="Martinez A.T."/>
            <person name="Grigoriev I.V."/>
        </authorList>
    </citation>
    <scope>NUCLEOTIDE SEQUENCE</scope>
    <source>
        <strain evidence="2">CIRM-BRFM 674</strain>
    </source>
</reference>
<dbReference type="OrthoDB" id="3270336at2759"/>
<accession>A0A9P5YJI1</accession>
<evidence type="ECO:0000256" key="1">
    <source>
        <dbReference type="SAM" id="MobiDB-lite"/>
    </source>
</evidence>
<protein>
    <submittedName>
        <fullName evidence="2">Uncharacterized protein</fullName>
    </submittedName>
</protein>
<dbReference type="Proteomes" id="UP000807469">
    <property type="component" value="Unassembled WGS sequence"/>
</dbReference>
<name>A0A9P5YJI1_9AGAR</name>
<feature type="compositionally biased region" description="Basic and acidic residues" evidence="1">
    <location>
        <begin position="659"/>
        <end position="677"/>
    </location>
</feature>
<gene>
    <name evidence="2" type="ORF">BDN70DRAFT_939290</name>
</gene>
<proteinExistence type="predicted"/>
<feature type="compositionally biased region" description="Basic and acidic residues" evidence="1">
    <location>
        <begin position="622"/>
        <end position="637"/>
    </location>
</feature>
<feature type="region of interest" description="Disordered" evidence="1">
    <location>
        <begin position="583"/>
        <end position="710"/>
    </location>
</feature>
<feature type="compositionally biased region" description="Acidic residues" evidence="1">
    <location>
        <begin position="593"/>
        <end position="612"/>
    </location>
</feature>
<organism evidence="2 3">
    <name type="scientific">Pholiota conissans</name>
    <dbReference type="NCBI Taxonomy" id="109636"/>
    <lineage>
        <taxon>Eukaryota</taxon>
        <taxon>Fungi</taxon>
        <taxon>Dikarya</taxon>
        <taxon>Basidiomycota</taxon>
        <taxon>Agaricomycotina</taxon>
        <taxon>Agaricomycetes</taxon>
        <taxon>Agaricomycetidae</taxon>
        <taxon>Agaricales</taxon>
        <taxon>Agaricineae</taxon>
        <taxon>Strophariaceae</taxon>
        <taxon>Pholiota</taxon>
    </lineage>
</organism>
<dbReference type="AlphaFoldDB" id="A0A9P5YJI1"/>
<evidence type="ECO:0000313" key="2">
    <source>
        <dbReference type="EMBL" id="KAF9470973.1"/>
    </source>
</evidence>
<dbReference type="EMBL" id="MU155791">
    <property type="protein sequence ID" value="KAF9470973.1"/>
    <property type="molecule type" value="Genomic_DNA"/>
</dbReference>
<keyword evidence="3" id="KW-1185">Reference proteome</keyword>
<evidence type="ECO:0000313" key="3">
    <source>
        <dbReference type="Proteomes" id="UP000807469"/>
    </source>
</evidence>
<sequence length="1081" mass="121347">MSLSKNDASAQDLSFDSTNPVLINDPQDSVYTEETLPAFSRLSATFQRDSGGDAEYLRPFKPQLTAMWHPQAGLFASPNMRYIPAVDRNARKHPNNITQPINIDDTNIWQAFRPHTVDFRCDRVFQRFFPTTELVAQHIQQFPNGSFGLDVQLRNRWVRVETMLTTMAAKLISFPHLPWVNPPKFPTEYGYCDLYKEKAKATLSAFHARDSFIDLGAYLSFTLALYLRDTNGSCTPAFNRLKRVEHQLPTFTQDEIDFISQSHVCRFEPNFRIGGVFKPLEGYWPSRMKMFINANVPVWHHWGKNIDNLPSPADRVLREYFPPPDVIRQAQARARAVIEAKDAGYDFYPYGRTPSSAGEDNCYSNASEAILYVPLGSSSSSHLPSDYEHSSSLTGMLYDEHESSETPTRSMLPSQSASEYPTSQSILYSVAEAQRKGGAGTALSNFVASKPTHSPLSALVPSPSCASQPSYSQSVDGMFERNEKALAELHEYFEKVALDRLKCLAAETPAARQSRLDSEKVARRHHASQAVSYYIWEAKDDGTYERKSLTRMEGQDQFTDFTPNQRRFTSHAHCWDFCPQLPPYSEEHPPGEEPSDDNVSEYSGDDNDEELVDNSQDTRMSSVEKGKGRALADDDVHMSSVRKGKQRARDDEPVSDPIAPHDHTAVQTREKRARDASDNEDVSMLGASHDPSRQNKRSKSSPLQSPPLQGDPVCNNLVSYLKDFFGYNIFSAANVPVPIQGEILPDTPTYSNALLAVGYEDLPEALQPSFLVLINLMSSIARTYSQLPPAFDYSPNCIAPVSLLSSKLDVGVLDGVQRLYVVSKKGQLDAHWVIVIQSPVTLLLIFRNGWSTMEAIALNFVNRGIAFHIADAVRRKPMVPPLAVVSSRLRKFGWTSDRTTYDAYILDRRNLLLQNFGACAALTRGGIVSRIARDVVDIRLVLRGASRNNHILGTFGGFYLVTDKLADFELDTICGVYSIATSKNSSTSKNSVVSSSSWWPPVSLWESQSHSAYPDFQWTPLAEIFYTTRLTAHQNKYETTSLKTWKTRLRKQNKLTVGLKAGAERYQREYVDHCLHQIGSS</sequence>